<dbReference type="AlphaFoldDB" id="A0A0H5PA33"/>
<evidence type="ECO:0000313" key="1">
    <source>
        <dbReference type="EMBL" id="CRY84562.1"/>
    </source>
</evidence>
<organism evidence="1 2">
    <name type="scientific">Nocardia farcinica</name>
    <dbReference type="NCBI Taxonomy" id="37329"/>
    <lineage>
        <taxon>Bacteria</taxon>
        <taxon>Bacillati</taxon>
        <taxon>Actinomycetota</taxon>
        <taxon>Actinomycetes</taxon>
        <taxon>Mycobacteriales</taxon>
        <taxon>Nocardiaceae</taxon>
        <taxon>Nocardia</taxon>
    </lineage>
</organism>
<accession>A0A0H5PA33</accession>
<proteinExistence type="predicted"/>
<sequence>MTHAPVSSLVLAAVGAALDGGGDESYIPPGAVCGSNGFA</sequence>
<keyword evidence="1" id="KW-0614">Plasmid</keyword>
<geneLocation type="plasmid" evidence="1">
    <name>4</name>
</geneLocation>
<name>A0A0H5PA33_NOCFR</name>
<reference evidence="2" key="1">
    <citation type="submission" date="2015-03" db="EMBL/GenBank/DDBJ databases">
        <authorList>
            <consortium name="Pathogen Informatics"/>
        </authorList>
    </citation>
    <scope>NUCLEOTIDE SEQUENCE [LARGE SCALE GENOMIC DNA]</scope>
    <source>
        <strain evidence="2">NCTC11134</strain>
        <plasmid evidence="2">4</plasmid>
    </source>
</reference>
<dbReference type="Proteomes" id="UP000057820">
    <property type="component" value="Plasmid 4"/>
</dbReference>
<dbReference type="EMBL" id="LN868941">
    <property type="protein sequence ID" value="CRY84562.1"/>
    <property type="molecule type" value="Genomic_DNA"/>
</dbReference>
<dbReference type="KEGG" id="nfr:ERS450000_06104"/>
<evidence type="ECO:0000313" key="2">
    <source>
        <dbReference type="Proteomes" id="UP000057820"/>
    </source>
</evidence>
<protein>
    <submittedName>
        <fullName evidence="1">Uncharacterized protein</fullName>
    </submittedName>
</protein>
<gene>
    <name evidence="1" type="ORF">ERS450000_06104</name>
</gene>